<evidence type="ECO:0000313" key="4">
    <source>
        <dbReference type="Proteomes" id="UP000036458"/>
    </source>
</evidence>
<name>A0A0H4VGK1_9BACT</name>
<dbReference type="SUPFAM" id="SSF56954">
    <property type="entry name" value="Outer membrane efflux proteins (OEP)"/>
    <property type="match status" value="1"/>
</dbReference>
<feature type="coiled-coil region" evidence="1">
    <location>
        <begin position="294"/>
        <end position="325"/>
    </location>
</feature>
<reference evidence="3 4" key="1">
    <citation type="submission" date="2015-01" db="EMBL/GenBank/DDBJ databases">
        <title>Rufibacter sp./DG31D/ whole genome sequencing.</title>
        <authorList>
            <person name="Kim M.K."/>
            <person name="Srinivasan S."/>
            <person name="Lee J.-J."/>
        </authorList>
    </citation>
    <scope>NUCLEOTIDE SEQUENCE [LARGE SCALE GENOMIC DNA]</scope>
    <source>
        <strain evidence="3 4">DG31D</strain>
    </source>
</reference>
<keyword evidence="2" id="KW-0732">Signal</keyword>
<feature type="signal peptide" evidence="2">
    <location>
        <begin position="1"/>
        <end position="25"/>
    </location>
</feature>
<protein>
    <recommendedName>
        <fullName evidence="5">Outer membrane efflux protein</fullName>
    </recommendedName>
</protein>
<evidence type="ECO:0000256" key="1">
    <source>
        <dbReference type="SAM" id="Coils"/>
    </source>
</evidence>
<feature type="coiled-coil region" evidence="1">
    <location>
        <begin position="129"/>
        <end position="156"/>
    </location>
</feature>
<dbReference type="KEGG" id="ruf:TH63_02375"/>
<dbReference type="RefSeq" id="WP_048919520.1">
    <property type="nucleotide sequence ID" value="NZ_CP010777.1"/>
</dbReference>
<dbReference type="STRING" id="1379910.TH63_02375"/>
<dbReference type="AlphaFoldDB" id="A0A0H4VGK1"/>
<dbReference type="EMBL" id="CP010777">
    <property type="protein sequence ID" value="AKQ44730.1"/>
    <property type="molecule type" value="Genomic_DNA"/>
</dbReference>
<organism evidence="3 4">
    <name type="scientific">Rufibacter radiotolerans</name>
    <dbReference type="NCBI Taxonomy" id="1379910"/>
    <lineage>
        <taxon>Bacteria</taxon>
        <taxon>Pseudomonadati</taxon>
        <taxon>Bacteroidota</taxon>
        <taxon>Cytophagia</taxon>
        <taxon>Cytophagales</taxon>
        <taxon>Hymenobacteraceae</taxon>
        <taxon>Rufibacter</taxon>
    </lineage>
</organism>
<proteinExistence type="predicted"/>
<keyword evidence="1" id="KW-0175">Coiled coil</keyword>
<evidence type="ECO:0000313" key="3">
    <source>
        <dbReference type="EMBL" id="AKQ44730.1"/>
    </source>
</evidence>
<feature type="chain" id="PRO_5005210770" description="Outer membrane efflux protein" evidence="2">
    <location>
        <begin position="26"/>
        <end position="414"/>
    </location>
</feature>
<dbReference type="Proteomes" id="UP000036458">
    <property type="component" value="Chromosome"/>
</dbReference>
<dbReference type="Gene3D" id="1.20.1600.10">
    <property type="entry name" value="Outer membrane efflux proteins (OEP)"/>
    <property type="match status" value="1"/>
</dbReference>
<gene>
    <name evidence="3" type="ORF">TH63_02375</name>
</gene>
<dbReference type="OrthoDB" id="835986at2"/>
<sequence>MKASVLVKALLLALLPLSFALSAQAQVRMAEFLGAAAQDPTLEVYSKKLEHLHHKPYRLAPLRDLEFRFKNNELYKGEHDYGLRLSLANPWHLKSNSRYFKAYQSVLTAEQGLAMKEVLEARYTLVLELAFVSEQITVKQKLLANLQNQVKILENQRSSSFFDESDYVKLRLELLEEQTSLEGLQYELEKQKNVVHQLYPSTGLQENNWTFSNMVPPQRLHQLLDSLLTLPLYTARLGYYQERLKLAGSEYDLQRTKVNPGFIQTDYQPSNGKHPYGLSAGIRIPLFNPNKGDMTEKKLEMIEVRNELELEEQKAREEIEHLQKSLKGNLLRYQTLEEKESTYDLKSMFSALSELNRKNPIISLKMNAQLLKLQSLKVQQKRDIYQSYLQFLVAADLLHQRPLVNYFSPVLEPL</sequence>
<dbReference type="PATRIC" id="fig|1379910.4.peg.509"/>
<keyword evidence="4" id="KW-1185">Reference proteome</keyword>
<evidence type="ECO:0008006" key="5">
    <source>
        <dbReference type="Google" id="ProtNLM"/>
    </source>
</evidence>
<accession>A0A0H4VGK1</accession>
<evidence type="ECO:0000256" key="2">
    <source>
        <dbReference type="SAM" id="SignalP"/>
    </source>
</evidence>